<evidence type="ECO:0000313" key="1">
    <source>
        <dbReference type="EMBL" id="MVZ96132.1"/>
    </source>
</evidence>
<dbReference type="EMBL" id="SDWJ01000001">
    <property type="protein sequence ID" value="MVZ96132.1"/>
    <property type="molecule type" value="Genomic_DNA"/>
</dbReference>
<gene>
    <name evidence="1" type="ORF">EUU23_00255</name>
</gene>
<keyword evidence="2" id="KW-1185">Reference proteome</keyword>
<dbReference type="AlphaFoldDB" id="A0A6I4LRU2"/>
<sequence length="75" mass="8435">MAKISGQNARRQAVILPASVFWFEIKAILTSEGFDPFCPSLRQKALRYIYIPAASFLALCKMASNLDDDIYEFTA</sequence>
<dbReference type="RefSeq" id="WP_160352151.1">
    <property type="nucleotide sequence ID" value="NZ_SDWJ01000001.1"/>
</dbReference>
<protein>
    <submittedName>
        <fullName evidence="1">Uncharacterized protein</fullName>
    </submittedName>
</protein>
<dbReference type="OrthoDB" id="7609298at2"/>
<comment type="caution">
    <text evidence="1">The sequence shown here is derived from an EMBL/GenBank/DDBJ whole genome shotgun (WGS) entry which is preliminary data.</text>
</comment>
<dbReference type="Proteomes" id="UP000471147">
    <property type="component" value="Unassembled WGS sequence"/>
</dbReference>
<evidence type="ECO:0000313" key="2">
    <source>
        <dbReference type="Proteomes" id="UP000471147"/>
    </source>
</evidence>
<name>A0A6I4LRU2_9SPHN</name>
<proteinExistence type="predicted"/>
<reference evidence="1 2" key="1">
    <citation type="submission" date="2019-01" db="EMBL/GenBank/DDBJ databases">
        <title>Sphingorhabdus lacus sp.nov., isolated from an oligotrophic freshwater lake.</title>
        <authorList>
            <person name="Park M."/>
        </authorList>
    </citation>
    <scope>NUCLEOTIDE SEQUENCE [LARGE SCALE GENOMIC DNA]</scope>
    <source>
        <strain evidence="1 2">IMCC26285</strain>
    </source>
</reference>
<accession>A0A6I4LRU2</accession>
<organism evidence="1 2">
    <name type="scientific">Sphingorhabdus profundilacus</name>
    <dbReference type="NCBI Taxonomy" id="2509718"/>
    <lineage>
        <taxon>Bacteria</taxon>
        <taxon>Pseudomonadati</taxon>
        <taxon>Pseudomonadota</taxon>
        <taxon>Alphaproteobacteria</taxon>
        <taxon>Sphingomonadales</taxon>
        <taxon>Sphingomonadaceae</taxon>
        <taxon>Sphingorhabdus</taxon>
    </lineage>
</organism>